<dbReference type="InterPro" id="IPR039246">
    <property type="entry name" value="Flagellar_FlgA"/>
</dbReference>
<dbReference type="GO" id="GO:0044780">
    <property type="term" value="P:bacterial-type flagellum assembly"/>
    <property type="evidence" value="ECO:0007669"/>
    <property type="project" value="InterPro"/>
</dbReference>
<comment type="caution">
    <text evidence="3">The sequence shown here is derived from an EMBL/GenBank/DDBJ whole genome shotgun (WGS) entry which is preliminary data.</text>
</comment>
<dbReference type="EMBL" id="JMTK01000002">
    <property type="protein sequence ID" value="KJZ82017.1"/>
    <property type="molecule type" value="Genomic_DNA"/>
</dbReference>
<evidence type="ECO:0000259" key="2">
    <source>
        <dbReference type="Pfam" id="PF13144"/>
    </source>
</evidence>
<comment type="subcellular location">
    <subcellularLocation>
        <location evidence="1">Periplasm</location>
    </subcellularLocation>
</comment>
<comment type="similarity">
    <text evidence="1">Belongs to the FlgA family.</text>
</comment>
<evidence type="ECO:0000313" key="3">
    <source>
        <dbReference type="EMBL" id="KJZ82017.1"/>
    </source>
</evidence>
<reference evidence="3 4" key="1">
    <citation type="journal article" date="2015" name="Phytopathology">
        <title>Genomes of Candidatus Liberibacter solanacearum haplotype A from New Zealand and the USA suggest significant genome plasticity in the species.</title>
        <authorList>
            <person name="Thompson S.M."/>
            <person name="Johnson C.P."/>
            <person name="Lu A.Y."/>
            <person name="Frampton R.A."/>
            <person name="Sullivan K.L."/>
            <person name="Fiers M.W."/>
            <person name="Crowhurst R.N."/>
            <person name="Pitman A.R."/>
            <person name="Scott I."/>
            <person name="Gudmestad N.C."/>
            <person name="Smith G.R."/>
        </authorList>
    </citation>
    <scope>NUCLEOTIDE SEQUENCE [LARGE SCALE GENOMIC DNA]</scope>
    <source>
        <strain evidence="3 4">LsoNZ1</strain>
    </source>
</reference>
<dbReference type="Proteomes" id="UP000033731">
    <property type="component" value="Unassembled WGS sequence"/>
</dbReference>
<dbReference type="GO" id="GO:0042597">
    <property type="term" value="C:periplasmic space"/>
    <property type="evidence" value="ECO:0007669"/>
    <property type="project" value="UniProtKB-SubCell"/>
</dbReference>
<dbReference type="PATRIC" id="fig|556287.8.peg.742"/>
<dbReference type="InterPro" id="IPR017585">
    <property type="entry name" value="SAF_FlgA"/>
</dbReference>
<gene>
    <name evidence="3" type="ORF">DJ66_0750</name>
</gene>
<evidence type="ECO:0000313" key="4">
    <source>
        <dbReference type="Proteomes" id="UP000033731"/>
    </source>
</evidence>
<dbReference type="PANTHER" id="PTHR36307">
    <property type="entry name" value="FLAGELLA BASAL BODY P-RING FORMATION PROTEIN FLGA"/>
    <property type="match status" value="1"/>
</dbReference>
<dbReference type="NCBIfam" id="TIGR03170">
    <property type="entry name" value="flgA_cterm"/>
    <property type="match status" value="1"/>
</dbReference>
<dbReference type="RefSeq" id="WP_034442383.1">
    <property type="nucleotide sequence ID" value="NZ_JMTK01000002.1"/>
</dbReference>
<keyword evidence="3" id="KW-0282">Flagellum</keyword>
<keyword evidence="3" id="KW-0969">Cilium</keyword>
<feature type="signal peptide" evidence="1">
    <location>
        <begin position="1"/>
        <end position="19"/>
    </location>
</feature>
<dbReference type="AlphaFoldDB" id="A0A095BEW0"/>
<dbReference type="Pfam" id="PF13144">
    <property type="entry name" value="ChapFlgA"/>
    <property type="match status" value="1"/>
</dbReference>
<protein>
    <recommendedName>
        <fullName evidence="1">Flagella basal body P-ring formation protein FlgA</fullName>
    </recommendedName>
</protein>
<name>A0A095BEW0_9HYPH</name>
<proteinExistence type="inferred from homology"/>
<feature type="chain" id="PRO_5007227519" description="Flagella basal body P-ring formation protein FlgA" evidence="1">
    <location>
        <begin position="20"/>
        <end position="149"/>
    </location>
</feature>
<dbReference type="Gene3D" id="3.90.1210.10">
    <property type="entry name" value="Antifreeze-like/N-acetylneuraminic acid synthase C-terminal domain"/>
    <property type="match status" value="1"/>
</dbReference>
<dbReference type="CDD" id="cd11614">
    <property type="entry name" value="SAF_CpaB_FlgA_like"/>
    <property type="match status" value="1"/>
</dbReference>
<dbReference type="PANTHER" id="PTHR36307:SF1">
    <property type="entry name" value="FLAGELLA BASAL BODY P-RING FORMATION PROTEIN FLGA"/>
    <property type="match status" value="1"/>
</dbReference>
<comment type="function">
    <text evidence="1">Involved in the assembly process of the P-ring formation. It may associate with FlgF on the rod constituting a structure essential for the P-ring assembly or may act as a modulator protein for the P-ring assembly.</text>
</comment>
<feature type="domain" description="Flagella basal body P-ring formation protein FlgA SAF" evidence="2">
    <location>
        <begin position="25"/>
        <end position="146"/>
    </location>
</feature>
<dbReference type="Gene3D" id="2.30.30.760">
    <property type="match status" value="1"/>
</dbReference>
<keyword evidence="4" id="KW-1185">Reference proteome</keyword>
<accession>A0A095BEW0</accession>
<keyword evidence="1" id="KW-0574">Periplasm</keyword>
<keyword evidence="1" id="KW-0732">Signal</keyword>
<organism evidence="3 4">
    <name type="scientific">Candidatus Liberibacter solanacearum</name>
    <dbReference type="NCBI Taxonomy" id="556287"/>
    <lineage>
        <taxon>Bacteria</taxon>
        <taxon>Pseudomonadati</taxon>
        <taxon>Pseudomonadota</taxon>
        <taxon>Alphaproteobacteria</taxon>
        <taxon>Hyphomicrobiales</taxon>
        <taxon>Rhizobiaceae</taxon>
        <taxon>Liberibacter</taxon>
    </lineage>
</organism>
<sequence length="149" mass="16021">MRLFQVCLFYVFCLNAVLANGLGRAVVPSVVINAGEVLSELKLKEIDVTNSNLRGNYARYIKDVKGLITRRTLLPDRIILLSALHRPYVISRGDKVRIILNQGNMTISAAGVALSDASVGDAISVKNIDTGVIVSGSALDAGTVRIIIK</sequence>
<keyword evidence="3" id="KW-0966">Cell projection</keyword>
<evidence type="ECO:0000256" key="1">
    <source>
        <dbReference type="RuleBase" id="RU362063"/>
    </source>
</evidence>
<keyword evidence="1" id="KW-1005">Bacterial flagellum biogenesis</keyword>